<evidence type="ECO:0000313" key="2">
    <source>
        <dbReference type="EMBL" id="MCV7381457.1"/>
    </source>
</evidence>
<name>A0AA41XT72_9MYCO</name>
<comment type="caution">
    <text evidence="2">The sequence shown here is derived from an EMBL/GenBank/DDBJ whole genome shotgun (WGS) entry which is preliminary data.</text>
</comment>
<dbReference type="Proteomes" id="UP001141650">
    <property type="component" value="Unassembled WGS sequence"/>
</dbReference>
<accession>A0AA41XT72</accession>
<keyword evidence="4" id="KW-1185">Reference proteome</keyword>
<dbReference type="Proteomes" id="UP000192319">
    <property type="component" value="Unassembled WGS sequence"/>
</dbReference>
<evidence type="ECO:0000313" key="5">
    <source>
        <dbReference type="Proteomes" id="UP001141650"/>
    </source>
</evidence>
<dbReference type="RefSeq" id="WP_083139085.1">
    <property type="nucleotide sequence ID" value="NZ_JACKVH010000020.1"/>
</dbReference>
<evidence type="ECO:0000313" key="3">
    <source>
        <dbReference type="EMBL" id="OQZ89517.1"/>
    </source>
</evidence>
<dbReference type="AlphaFoldDB" id="A0AA41XT72"/>
<proteinExistence type="predicted"/>
<gene>
    <name evidence="3" type="ORF">BST11_16950</name>
    <name evidence="2" type="ORF">H7K38_22775</name>
</gene>
<protein>
    <submittedName>
        <fullName evidence="2">Uncharacterized protein</fullName>
    </submittedName>
</protein>
<evidence type="ECO:0000256" key="1">
    <source>
        <dbReference type="SAM" id="MobiDB-lite"/>
    </source>
</evidence>
<dbReference type="EMBL" id="JACKVH010000020">
    <property type="protein sequence ID" value="MCV7381457.1"/>
    <property type="molecule type" value="Genomic_DNA"/>
</dbReference>
<reference evidence="2" key="2">
    <citation type="submission" date="2020-07" db="EMBL/GenBank/DDBJ databases">
        <authorList>
            <person name="Pettersson B.M.F."/>
            <person name="Behra P.R.K."/>
            <person name="Ramesh M."/>
            <person name="Das S."/>
            <person name="Dasgupta S."/>
            <person name="Kirsebom L.A."/>
        </authorList>
    </citation>
    <scope>NUCLEOTIDE SEQUENCE</scope>
    <source>
        <strain evidence="2">CCUG 55640</strain>
    </source>
</reference>
<feature type="region of interest" description="Disordered" evidence="1">
    <location>
        <begin position="49"/>
        <end position="81"/>
    </location>
</feature>
<organism evidence="2 5">
    <name type="scientific">Mycobacterium alsense</name>
    <dbReference type="NCBI Taxonomy" id="324058"/>
    <lineage>
        <taxon>Bacteria</taxon>
        <taxon>Bacillati</taxon>
        <taxon>Actinomycetota</taxon>
        <taxon>Actinomycetes</taxon>
        <taxon>Mycobacteriales</taxon>
        <taxon>Mycobacteriaceae</taxon>
        <taxon>Mycobacterium</taxon>
    </lineage>
</organism>
<evidence type="ECO:0000313" key="4">
    <source>
        <dbReference type="Proteomes" id="UP000192319"/>
    </source>
</evidence>
<reference evidence="2" key="3">
    <citation type="journal article" date="2022" name="BMC Genomics">
        <title>Comparative genome analysis of mycobacteria focusing on tRNA and non-coding RNA.</title>
        <authorList>
            <person name="Behra P.R.K."/>
            <person name="Pettersson B.M.F."/>
            <person name="Ramesh M."/>
            <person name="Das S."/>
            <person name="Dasgupta S."/>
            <person name="Kirsebom L.A."/>
        </authorList>
    </citation>
    <scope>NUCLEOTIDE SEQUENCE</scope>
    <source>
        <strain evidence="2">CCUG 55640</strain>
    </source>
</reference>
<reference evidence="3 4" key="1">
    <citation type="submission" date="2017-02" db="EMBL/GenBank/DDBJ databases">
        <title>The new phylogeny of genus Mycobacterium.</title>
        <authorList>
            <person name="Tortoli E."/>
            <person name="Trovato A."/>
            <person name="Cirillo D.M."/>
        </authorList>
    </citation>
    <scope>NUCLEOTIDE SEQUENCE [LARGE SCALE GENOMIC DNA]</scope>
    <source>
        <strain evidence="3 4">DSM 45230</strain>
    </source>
</reference>
<dbReference type="EMBL" id="MVHD01000031">
    <property type="protein sequence ID" value="OQZ89517.1"/>
    <property type="molecule type" value="Genomic_DNA"/>
</dbReference>
<sequence length="81" mass="8907">MSDTTVSYALDTRPLLGEVARLWQRIAPFDLTVPEIFALMHVLQGIADRLDNPNPPLKGSGNESGVHQRRTGCARPDPGRI</sequence>